<feature type="compositionally biased region" description="Polar residues" evidence="1">
    <location>
        <begin position="11"/>
        <end position="23"/>
    </location>
</feature>
<dbReference type="Proteomes" id="UP001530315">
    <property type="component" value="Unassembled WGS sequence"/>
</dbReference>
<sequence length="473" mass="51356">MPPCKVRAASRATTLRKMTSSSLSEDDMTNASPVMIERARGMSHRAREGMPLTREEIRDVVNSLRNVTPAPAVDDDSNDNIIDWVALEGLLSEVVHVPHVDWDVTGTNSTRLAEILLPDGGVGGGLTTSRFAHVRADTARGELGRSVGARGFVVGRRIVLGGGGGGGGGGRRPWAVLVTGVNGIRQTTSVHQPWFANVLRESLVSPSSSSSSSSSRDDGEGRQFALEDLPTGGNSFFRQLDHMIATLCNEDFSALYALTGAQLRNDDRDGTKRNGTMGKNGHNITPPRDLIEKYSNLKGGIFSRYRTLSELLGVILLREAQRANLNVMCETSGRDKAMFHYVDHFFPSGGRYNKLALHFSINDLDHAMRSVDSRMVDEMRMGREALESGDVVEVIYANLGGPYGSEALGGVREDSDRVWDEIVTKGDGGGVGGDWYKSAMRINAHSGKPWTIQAVRPDGSFGEEYTFCDPRAV</sequence>
<dbReference type="EMBL" id="JALLAZ020000146">
    <property type="protein sequence ID" value="KAL3802473.1"/>
    <property type="molecule type" value="Genomic_DNA"/>
</dbReference>
<name>A0ABD3QPX6_9STRA</name>
<keyword evidence="3" id="KW-1185">Reference proteome</keyword>
<protein>
    <submittedName>
        <fullName evidence="2">Uncharacterized protein</fullName>
    </submittedName>
</protein>
<evidence type="ECO:0000313" key="3">
    <source>
        <dbReference type="Proteomes" id="UP001530315"/>
    </source>
</evidence>
<dbReference type="AlphaFoldDB" id="A0ABD3QPX6"/>
<feature type="compositionally biased region" description="Low complexity" evidence="1">
    <location>
        <begin position="205"/>
        <end position="214"/>
    </location>
</feature>
<reference evidence="2 3" key="1">
    <citation type="submission" date="2024-10" db="EMBL/GenBank/DDBJ databases">
        <title>Updated reference genomes for cyclostephanoid diatoms.</title>
        <authorList>
            <person name="Roberts W.R."/>
            <person name="Alverson A.J."/>
        </authorList>
    </citation>
    <scope>NUCLEOTIDE SEQUENCE [LARGE SCALE GENOMIC DNA]</scope>
    <source>
        <strain evidence="2 3">AJA276-08</strain>
    </source>
</reference>
<feature type="region of interest" description="Disordered" evidence="1">
    <location>
        <begin position="1"/>
        <end position="28"/>
    </location>
</feature>
<proteinExistence type="predicted"/>
<evidence type="ECO:0000313" key="2">
    <source>
        <dbReference type="EMBL" id="KAL3802473.1"/>
    </source>
</evidence>
<accession>A0ABD3QPX6</accession>
<gene>
    <name evidence="2" type="ORF">ACHAW5_009732</name>
</gene>
<comment type="caution">
    <text evidence="2">The sequence shown here is derived from an EMBL/GenBank/DDBJ whole genome shotgun (WGS) entry which is preliminary data.</text>
</comment>
<evidence type="ECO:0000256" key="1">
    <source>
        <dbReference type="SAM" id="MobiDB-lite"/>
    </source>
</evidence>
<organism evidence="2 3">
    <name type="scientific">Stephanodiscus triporus</name>
    <dbReference type="NCBI Taxonomy" id="2934178"/>
    <lineage>
        <taxon>Eukaryota</taxon>
        <taxon>Sar</taxon>
        <taxon>Stramenopiles</taxon>
        <taxon>Ochrophyta</taxon>
        <taxon>Bacillariophyta</taxon>
        <taxon>Coscinodiscophyceae</taxon>
        <taxon>Thalassiosirophycidae</taxon>
        <taxon>Stephanodiscales</taxon>
        <taxon>Stephanodiscaceae</taxon>
        <taxon>Stephanodiscus</taxon>
    </lineage>
</organism>
<feature type="region of interest" description="Disordered" evidence="1">
    <location>
        <begin position="205"/>
        <end position="225"/>
    </location>
</feature>
<feature type="region of interest" description="Disordered" evidence="1">
    <location>
        <begin position="265"/>
        <end position="287"/>
    </location>
</feature>